<comment type="similarity">
    <text evidence="1">Belongs to the universal ribosomal protein uL2 family.</text>
</comment>
<dbReference type="InterPro" id="IPR014722">
    <property type="entry name" value="Rib_uL2_dom2"/>
</dbReference>
<evidence type="ECO:0000259" key="5">
    <source>
        <dbReference type="SMART" id="SM01383"/>
    </source>
</evidence>
<dbReference type="SUPFAM" id="SSF50249">
    <property type="entry name" value="Nucleic acid-binding proteins"/>
    <property type="match status" value="1"/>
</dbReference>
<feature type="domain" description="Large ribosomal subunit protein uL2 C-terminal" evidence="4">
    <location>
        <begin position="167"/>
        <end position="282"/>
    </location>
</feature>
<sequence length="311" mass="35230">MTFIFRRGLINLSFKFQENTLVSCFHKRNRMGPPDNLPHRDLNQPDLPKKSAAFRRKVHYPEKYTVEPLRVTNLGGRDPETGRKVVNRVGGGLKYKYHWVWWKREGPKEGPPLVERVIQIMDDFARTAKIALVAGDKQMKYYLATANMKAGDLIRTSEYIPRNAVAAKEGDAFPLGALPMGTVVCCVEKNPDGGGYYAHAAGTFCTLMRRLGDKVIIQLPSKIEVALPKENMAVVGRISNVEHHKIPIGSAQRSRELGIRPKSGWWQRKTGRFGRKLRPPPPLKILDFTKKEKVEPVVLTLNVIKKPKLFV</sequence>
<accession>A0A1B6D0A1</accession>
<dbReference type="Pfam" id="PF03947">
    <property type="entry name" value="Ribosomal_L2_C"/>
    <property type="match status" value="1"/>
</dbReference>
<dbReference type="InterPro" id="IPR022669">
    <property type="entry name" value="Ribosomal_uL2_C"/>
</dbReference>
<dbReference type="InterPro" id="IPR022666">
    <property type="entry name" value="Ribosomal_uL2_RNA-bd_dom"/>
</dbReference>
<dbReference type="EMBL" id="GEDC01018204">
    <property type="protein sequence ID" value="JAS19094.1"/>
    <property type="molecule type" value="Transcribed_RNA"/>
</dbReference>
<dbReference type="PANTHER" id="PTHR13691">
    <property type="entry name" value="RIBOSOMAL PROTEIN L2"/>
    <property type="match status" value="1"/>
</dbReference>
<gene>
    <name evidence="6" type="ORF">g.9917</name>
</gene>
<dbReference type="AlphaFoldDB" id="A0A1B6D0A1"/>
<dbReference type="Gene3D" id="2.40.50.140">
    <property type="entry name" value="Nucleic acid-binding proteins"/>
    <property type="match status" value="1"/>
</dbReference>
<dbReference type="InterPro" id="IPR008991">
    <property type="entry name" value="Translation_prot_SH3-like_sf"/>
</dbReference>
<dbReference type="SUPFAM" id="SSF50104">
    <property type="entry name" value="Translation proteins SH3-like domain"/>
    <property type="match status" value="1"/>
</dbReference>
<dbReference type="SMART" id="SM01382">
    <property type="entry name" value="Ribosomal_L2_C"/>
    <property type="match status" value="1"/>
</dbReference>
<dbReference type="GO" id="GO:0005762">
    <property type="term" value="C:mitochondrial large ribosomal subunit"/>
    <property type="evidence" value="ECO:0007669"/>
    <property type="project" value="TreeGrafter"/>
</dbReference>
<organism evidence="6">
    <name type="scientific">Clastoptera arizonana</name>
    <name type="common">Arizona spittle bug</name>
    <dbReference type="NCBI Taxonomy" id="38151"/>
    <lineage>
        <taxon>Eukaryota</taxon>
        <taxon>Metazoa</taxon>
        <taxon>Ecdysozoa</taxon>
        <taxon>Arthropoda</taxon>
        <taxon>Hexapoda</taxon>
        <taxon>Insecta</taxon>
        <taxon>Pterygota</taxon>
        <taxon>Neoptera</taxon>
        <taxon>Paraneoptera</taxon>
        <taxon>Hemiptera</taxon>
        <taxon>Auchenorrhyncha</taxon>
        <taxon>Cercopoidea</taxon>
        <taxon>Clastopteridae</taxon>
        <taxon>Clastoptera</taxon>
    </lineage>
</organism>
<dbReference type="InterPro" id="IPR012340">
    <property type="entry name" value="NA-bd_OB-fold"/>
</dbReference>
<proteinExistence type="inferred from homology"/>
<protein>
    <submittedName>
        <fullName evidence="6">Uncharacterized protein</fullName>
    </submittedName>
</protein>
<dbReference type="GO" id="GO:0003735">
    <property type="term" value="F:structural constituent of ribosome"/>
    <property type="evidence" value="ECO:0007669"/>
    <property type="project" value="InterPro"/>
</dbReference>
<reference evidence="6" key="1">
    <citation type="submission" date="2015-12" db="EMBL/GenBank/DDBJ databases">
        <title>De novo transcriptome assembly of four potential Pierce s Disease insect vectors from Arizona vineyards.</title>
        <authorList>
            <person name="Tassone E.E."/>
        </authorList>
    </citation>
    <scope>NUCLEOTIDE SEQUENCE</scope>
</reference>
<dbReference type="PANTHER" id="PTHR13691:SF73">
    <property type="entry name" value="LARGE RIBOSOMAL SUBUNIT PROTEIN UL2M"/>
    <property type="match status" value="1"/>
</dbReference>
<evidence type="ECO:0000259" key="4">
    <source>
        <dbReference type="SMART" id="SM01382"/>
    </source>
</evidence>
<keyword evidence="2" id="KW-0689">Ribosomal protein</keyword>
<evidence type="ECO:0000256" key="2">
    <source>
        <dbReference type="ARBA" id="ARBA00022980"/>
    </source>
</evidence>
<name>A0A1B6D0A1_9HEMI</name>
<dbReference type="Pfam" id="PF00181">
    <property type="entry name" value="Ribosomal_L2_N"/>
    <property type="match status" value="1"/>
</dbReference>
<feature type="domain" description="Large ribosomal subunit protein uL2 RNA-binding" evidence="5">
    <location>
        <begin position="76"/>
        <end position="156"/>
    </location>
</feature>
<dbReference type="InterPro" id="IPR002171">
    <property type="entry name" value="Ribosomal_uL2"/>
</dbReference>
<evidence type="ECO:0000256" key="1">
    <source>
        <dbReference type="ARBA" id="ARBA00005636"/>
    </source>
</evidence>
<evidence type="ECO:0000256" key="3">
    <source>
        <dbReference type="ARBA" id="ARBA00023274"/>
    </source>
</evidence>
<keyword evidence="3" id="KW-0687">Ribonucleoprotein</keyword>
<dbReference type="SMART" id="SM01383">
    <property type="entry name" value="Ribosomal_L2"/>
    <property type="match status" value="1"/>
</dbReference>
<dbReference type="Gene3D" id="2.30.30.30">
    <property type="match status" value="1"/>
</dbReference>
<dbReference type="GO" id="GO:0003723">
    <property type="term" value="F:RNA binding"/>
    <property type="evidence" value="ECO:0007669"/>
    <property type="project" value="TreeGrafter"/>
</dbReference>
<evidence type="ECO:0000313" key="6">
    <source>
        <dbReference type="EMBL" id="JAS19094.1"/>
    </source>
</evidence>
<dbReference type="GO" id="GO:0032543">
    <property type="term" value="P:mitochondrial translation"/>
    <property type="evidence" value="ECO:0007669"/>
    <property type="project" value="TreeGrafter"/>
</dbReference>